<accession>A0A1G9EXU4</accession>
<evidence type="ECO:0000313" key="2">
    <source>
        <dbReference type="Proteomes" id="UP000198894"/>
    </source>
</evidence>
<proteinExistence type="predicted"/>
<keyword evidence="2" id="KW-1185">Reference proteome</keyword>
<protein>
    <submittedName>
        <fullName evidence="1">Uncharacterized protein</fullName>
    </submittedName>
</protein>
<dbReference type="AlphaFoldDB" id="A0A1G9EXU4"/>
<evidence type="ECO:0000313" key="1">
    <source>
        <dbReference type="EMBL" id="SDK80932.1"/>
    </source>
</evidence>
<organism evidence="1 2">
    <name type="scientific">Mesorhizobium muleiense</name>
    <dbReference type="NCBI Taxonomy" id="1004279"/>
    <lineage>
        <taxon>Bacteria</taxon>
        <taxon>Pseudomonadati</taxon>
        <taxon>Pseudomonadota</taxon>
        <taxon>Alphaproteobacteria</taxon>
        <taxon>Hyphomicrobiales</taxon>
        <taxon>Phyllobacteriaceae</taxon>
        <taxon>Mesorhizobium</taxon>
    </lineage>
</organism>
<name>A0A1G9EXU4_9HYPH</name>
<dbReference type="Proteomes" id="UP000198894">
    <property type="component" value="Unassembled WGS sequence"/>
</dbReference>
<gene>
    <name evidence="1" type="ORF">SAMN05428953_12118</name>
</gene>
<sequence>MAVVRVLSPYVGRVIVANPMQVKAIAHARIKTDKIDAGVLAQLHASGFLAEVLDSR</sequence>
<dbReference type="EMBL" id="FNEE01000021">
    <property type="protein sequence ID" value="SDK80932.1"/>
    <property type="molecule type" value="Genomic_DNA"/>
</dbReference>
<reference evidence="2" key="1">
    <citation type="submission" date="2016-10" db="EMBL/GenBank/DDBJ databases">
        <authorList>
            <person name="Varghese N."/>
            <person name="Submissions S."/>
        </authorList>
    </citation>
    <scope>NUCLEOTIDE SEQUENCE [LARGE SCALE GENOMIC DNA]</scope>
    <source>
        <strain evidence="2">CGMCC 1.11022</strain>
    </source>
</reference>